<dbReference type="PANTHER" id="PTHR30055">
    <property type="entry name" value="HTH-TYPE TRANSCRIPTIONAL REGULATOR RUTR"/>
    <property type="match status" value="1"/>
</dbReference>
<evidence type="ECO:0000256" key="1">
    <source>
        <dbReference type="ARBA" id="ARBA00023015"/>
    </source>
</evidence>
<dbReference type="InterPro" id="IPR001647">
    <property type="entry name" value="HTH_TetR"/>
</dbReference>
<dbReference type="Gene3D" id="1.10.357.10">
    <property type="entry name" value="Tetracycline Repressor, domain 2"/>
    <property type="match status" value="1"/>
</dbReference>
<reference evidence="7" key="1">
    <citation type="journal article" date="2019" name="Int. J. Syst. Evol. Microbiol.">
        <title>The Global Catalogue of Microorganisms (GCM) 10K type strain sequencing project: providing services to taxonomists for standard genome sequencing and annotation.</title>
        <authorList>
            <consortium name="The Broad Institute Genomics Platform"/>
            <consortium name="The Broad Institute Genome Sequencing Center for Infectious Disease"/>
            <person name="Wu L."/>
            <person name="Ma J."/>
        </authorList>
    </citation>
    <scope>NUCLEOTIDE SEQUENCE [LARGE SCALE GENOMIC DNA]</scope>
    <source>
        <strain evidence="7">JCM 18302</strain>
    </source>
</reference>
<dbReference type="Proteomes" id="UP001500804">
    <property type="component" value="Unassembled WGS sequence"/>
</dbReference>
<evidence type="ECO:0000313" key="6">
    <source>
        <dbReference type="EMBL" id="GAA5130773.1"/>
    </source>
</evidence>
<evidence type="ECO:0000259" key="5">
    <source>
        <dbReference type="PROSITE" id="PS50977"/>
    </source>
</evidence>
<dbReference type="PROSITE" id="PS50977">
    <property type="entry name" value="HTH_TETR_2"/>
    <property type="match status" value="1"/>
</dbReference>
<protein>
    <submittedName>
        <fullName evidence="6">TetR/AcrR family transcriptional regulator</fullName>
    </submittedName>
</protein>
<sequence>MPEQGLRERKKQATRRRIADVATALFAARGFDNVTVAEVAEAANVSKMTVFNYFPRKEDLFLDRHADRIAALEEVVRERPEGTSVVEAMRRHHHELLAARHPLSGAIEGVVGFWQVLRSSPALVQRMHEQGREIEDALAAVLAEEDPDATRTRVVAGLLTAVIGSVFGIAVSRILDGDDVEEVRRDQVGVLDRAFDLLEHGVGGYGRR</sequence>
<keyword evidence="7" id="KW-1185">Reference proteome</keyword>
<comment type="caution">
    <text evidence="6">The sequence shown here is derived from an EMBL/GenBank/DDBJ whole genome shotgun (WGS) entry which is preliminary data.</text>
</comment>
<name>A0ABP9NPY9_9PSEU</name>
<evidence type="ECO:0000313" key="7">
    <source>
        <dbReference type="Proteomes" id="UP001500804"/>
    </source>
</evidence>
<keyword evidence="1" id="KW-0805">Transcription regulation</keyword>
<feature type="domain" description="HTH tetR-type" evidence="5">
    <location>
        <begin position="12"/>
        <end position="72"/>
    </location>
</feature>
<dbReference type="InterPro" id="IPR050109">
    <property type="entry name" value="HTH-type_TetR-like_transc_reg"/>
</dbReference>
<feature type="DNA-binding region" description="H-T-H motif" evidence="4">
    <location>
        <begin position="35"/>
        <end position="54"/>
    </location>
</feature>
<evidence type="ECO:0000256" key="3">
    <source>
        <dbReference type="ARBA" id="ARBA00023163"/>
    </source>
</evidence>
<evidence type="ECO:0000256" key="4">
    <source>
        <dbReference type="PROSITE-ProRule" id="PRU00335"/>
    </source>
</evidence>
<keyword evidence="2 4" id="KW-0238">DNA-binding</keyword>
<keyword evidence="3" id="KW-0804">Transcription</keyword>
<dbReference type="RefSeq" id="WP_345608174.1">
    <property type="nucleotide sequence ID" value="NZ_BAABJO010000022.1"/>
</dbReference>
<accession>A0ABP9NPY9</accession>
<dbReference type="Pfam" id="PF00440">
    <property type="entry name" value="TetR_N"/>
    <property type="match status" value="1"/>
</dbReference>
<evidence type="ECO:0000256" key="2">
    <source>
        <dbReference type="ARBA" id="ARBA00023125"/>
    </source>
</evidence>
<dbReference type="EMBL" id="BAABJO010000022">
    <property type="protein sequence ID" value="GAA5130773.1"/>
    <property type="molecule type" value="Genomic_DNA"/>
</dbReference>
<gene>
    <name evidence="6" type="ORF">GCM10023320_53130</name>
</gene>
<dbReference type="InterPro" id="IPR009057">
    <property type="entry name" value="Homeodomain-like_sf"/>
</dbReference>
<dbReference type="Gene3D" id="1.10.10.60">
    <property type="entry name" value="Homeodomain-like"/>
    <property type="match status" value="1"/>
</dbReference>
<dbReference type="PANTHER" id="PTHR30055:SF234">
    <property type="entry name" value="HTH-TYPE TRANSCRIPTIONAL REGULATOR BETI"/>
    <property type="match status" value="1"/>
</dbReference>
<proteinExistence type="predicted"/>
<organism evidence="6 7">
    <name type="scientific">Pseudonocardia adelaidensis</name>
    <dbReference type="NCBI Taxonomy" id="648754"/>
    <lineage>
        <taxon>Bacteria</taxon>
        <taxon>Bacillati</taxon>
        <taxon>Actinomycetota</taxon>
        <taxon>Actinomycetes</taxon>
        <taxon>Pseudonocardiales</taxon>
        <taxon>Pseudonocardiaceae</taxon>
        <taxon>Pseudonocardia</taxon>
    </lineage>
</organism>
<dbReference type="PRINTS" id="PR00455">
    <property type="entry name" value="HTHTETR"/>
</dbReference>
<dbReference type="SUPFAM" id="SSF46689">
    <property type="entry name" value="Homeodomain-like"/>
    <property type="match status" value="1"/>
</dbReference>